<dbReference type="Proteomes" id="UP000598271">
    <property type="component" value="Unassembled WGS sequence"/>
</dbReference>
<protein>
    <submittedName>
        <fullName evidence="1">Uncharacterized protein</fullName>
    </submittedName>
</protein>
<dbReference type="EMBL" id="BMXF01000001">
    <property type="protein sequence ID" value="GHB65417.1"/>
    <property type="molecule type" value="Genomic_DNA"/>
</dbReference>
<sequence>MEAFVRSEKEKIELYDISDGPFERQKVARTISIKAQVLVKKEKEKGIDPMRREAISLFFVIS</sequence>
<evidence type="ECO:0000313" key="1">
    <source>
        <dbReference type="EMBL" id="GHB65417.1"/>
    </source>
</evidence>
<gene>
    <name evidence="1" type="ORF">GCM10007390_19390</name>
</gene>
<reference evidence="1 2" key="1">
    <citation type="journal article" date="2014" name="Int. J. Syst. Evol. Microbiol.">
        <title>Complete genome sequence of Corynebacterium casei LMG S-19264T (=DSM 44701T), isolated from a smear-ripened cheese.</title>
        <authorList>
            <consortium name="US DOE Joint Genome Institute (JGI-PGF)"/>
            <person name="Walter F."/>
            <person name="Albersmeier A."/>
            <person name="Kalinowski J."/>
            <person name="Ruckert C."/>
        </authorList>
    </citation>
    <scope>NUCLEOTIDE SEQUENCE [LARGE SCALE GENOMIC DNA]</scope>
    <source>
        <strain evidence="1 2">KCTC 12866</strain>
    </source>
</reference>
<accession>A0A8J3G8F8</accession>
<dbReference type="AlphaFoldDB" id="A0A8J3G8F8"/>
<name>A0A8J3G8F8_9BACT</name>
<comment type="caution">
    <text evidence="1">The sequence shown here is derived from an EMBL/GenBank/DDBJ whole genome shotgun (WGS) entry which is preliminary data.</text>
</comment>
<evidence type="ECO:0000313" key="2">
    <source>
        <dbReference type="Proteomes" id="UP000598271"/>
    </source>
</evidence>
<organism evidence="1 2">
    <name type="scientific">Persicitalea jodogahamensis</name>
    <dbReference type="NCBI Taxonomy" id="402147"/>
    <lineage>
        <taxon>Bacteria</taxon>
        <taxon>Pseudomonadati</taxon>
        <taxon>Bacteroidota</taxon>
        <taxon>Cytophagia</taxon>
        <taxon>Cytophagales</taxon>
        <taxon>Spirosomataceae</taxon>
        <taxon>Persicitalea</taxon>
    </lineage>
</organism>
<proteinExistence type="predicted"/>
<keyword evidence="2" id="KW-1185">Reference proteome</keyword>